<keyword evidence="2" id="KW-1185">Reference proteome</keyword>
<dbReference type="AlphaFoldDB" id="A0A7W3XPR5"/>
<gene>
    <name evidence="1" type="ORF">FHR92_000176</name>
</gene>
<sequence>MQKLKEGLNSNKEVVQRKSAFPRTTSLIKDHNIVVNSFSNLLGLIIS</sequence>
<reference evidence="1 2" key="1">
    <citation type="submission" date="2020-08" db="EMBL/GenBank/DDBJ databases">
        <title>Genomic Encyclopedia of Type Strains, Phase III (KMG-III): the genomes of soil and plant-associated and newly described type strains.</title>
        <authorList>
            <person name="Whitman W."/>
        </authorList>
    </citation>
    <scope>NUCLEOTIDE SEQUENCE [LARGE SCALE GENOMIC DNA]</scope>
    <source>
        <strain evidence="1 2">CECT 8693</strain>
    </source>
</reference>
<dbReference type="EMBL" id="JACJIP010000001">
    <property type="protein sequence ID" value="MBA9083733.1"/>
    <property type="molecule type" value="Genomic_DNA"/>
</dbReference>
<accession>A0A7W3XPR5</accession>
<comment type="caution">
    <text evidence="1">The sequence shown here is derived from an EMBL/GenBank/DDBJ whole genome shotgun (WGS) entry which is preliminary data.</text>
</comment>
<proteinExistence type="predicted"/>
<dbReference type="Proteomes" id="UP000567067">
    <property type="component" value="Unassembled WGS sequence"/>
</dbReference>
<name>A0A7W3XPR5_9BACL</name>
<organism evidence="1 2">
    <name type="scientific">Fontibacillus solani</name>
    <dbReference type="NCBI Taxonomy" id="1572857"/>
    <lineage>
        <taxon>Bacteria</taxon>
        <taxon>Bacillati</taxon>
        <taxon>Bacillota</taxon>
        <taxon>Bacilli</taxon>
        <taxon>Bacillales</taxon>
        <taxon>Paenibacillaceae</taxon>
        <taxon>Fontibacillus</taxon>
    </lineage>
</organism>
<evidence type="ECO:0000313" key="2">
    <source>
        <dbReference type="Proteomes" id="UP000567067"/>
    </source>
</evidence>
<evidence type="ECO:0000313" key="1">
    <source>
        <dbReference type="EMBL" id="MBA9083733.1"/>
    </source>
</evidence>
<protein>
    <submittedName>
        <fullName evidence="1">Uncharacterized protein</fullName>
    </submittedName>
</protein>